<evidence type="ECO:0000313" key="13">
    <source>
        <dbReference type="Proteomes" id="UP000261325"/>
    </source>
</evidence>
<dbReference type="GO" id="GO:0008237">
    <property type="term" value="F:metallopeptidase activity"/>
    <property type="evidence" value="ECO:0007669"/>
    <property type="project" value="UniProtKB-KW"/>
</dbReference>
<accession>A0A3B8WKC0</accession>
<dbReference type="InterPro" id="IPR036005">
    <property type="entry name" value="Creatinase/aminopeptidase-like"/>
</dbReference>
<dbReference type="GO" id="GO:0005829">
    <property type="term" value="C:cytosol"/>
    <property type="evidence" value="ECO:0007669"/>
    <property type="project" value="TreeGrafter"/>
</dbReference>
<comment type="similarity">
    <text evidence="3 10">Belongs to the peptidase M24B family.</text>
</comment>
<keyword evidence="6 10" id="KW-0479">Metal-binding</keyword>
<dbReference type="PANTHER" id="PTHR43226:SF4">
    <property type="entry name" value="XAA-PRO AMINOPEPTIDASE 3"/>
    <property type="match status" value="1"/>
</dbReference>
<dbReference type="InterPro" id="IPR052433">
    <property type="entry name" value="X-Pro_dipept-like"/>
</dbReference>
<proteinExistence type="inferred from homology"/>
<keyword evidence="7" id="KW-0378">Hydrolase</keyword>
<comment type="cofactor">
    <cofactor evidence="2">
        <name>Mn(2+)</name>
        <dbReference type="ChEBI" id="CHEBI:29035"/>
    </cofactor>
</comment>
<keyword evidence="9" id="KW-0464">Manganese</keyword>
<feature type="non-terminal residue" evidence="12">
    <location>
        <position position="1"/>
    </location>
</feature>
<evidence type="ECO:0000256" key="7">
    <source>
        <dbReference type="ARBA" id="ARBA00022801"/>
    </source>
</evidence>
<evidence type="ECO:0000256" key="2">
    <source>
        <dbReference type="ARBA" id="ARBA00001936"/>
    </source>
</evidence>
<dbReference type="GO" id="GO:0006508">
    <property type="term" value="P:proteolysis"/>
    <property type="evidence" value="ECO:0007669"/>
    <property type="project" value="UniProtKB-KW"/>
</dbReference>
<dbReference type="AlphaFoldDB" id="A0A3B8WKC0"/>
<keyword evidence="12" id="KW-0031">Aminopeptidase</keyword>
<evidence type="ECO:0000256" key="1">
    <source>
        <dbReference type="ARBA" id="ARBA00001424"/>
    </source>
</evidence>
<dbReference type="InterPro" id="IPR001131">
    <property type="entry name" value="Peptidase_M24B_aminopep-P_CS"/>
</dbReference>
<evidence type="ECO:0000256" key="8">
    <source>
        <dbReference type="ARBA" id="ARBA00023049"/>
    </source>
</evidence>
<dbReference type="InterPro" id="IPR000994">
    <property type="entry name" value="Pept_M24"/>
</dbReference>
<dbReference type="PANTHER" id="PTHR43226">
    <property type="entry name" value="XAA-PRO AMINOPEPTIDASE 3"/>
    <property type="match status" value="1"/>
</dbReference>
<dbReference type="SUPFAM" id="SSF55920">
    <property type="entry name" value="Creatinase/aminopeptidase"/>
    <property type="match status" value="1"/>
</dbReference>
<dbReference type="Pfam" id="PF00557">
    <property type="entry name" value="Peptidase_M24"/>
    <property type="match status" value="1"/>
</dbReference>
<dbReference type="PROSITE" id="PS00491">
    <property type="entry name" value="PROLINE_PEPTIDASE"/>
    <property type="match status" value="1"/>
</dbReference>
<comment type="caution">
    <text evidence="12">The sequence shown here is derived from an EMBL/GenBank/DDBJ whole genome shotgun (WGS) entry which is preliminary data.</text>
</comment>
<sequence length="94" mass="10477">KPFFMHRTGHWLGLDVHDVGDYKVGDAWRVLEPGMALTVEPGLYIASDNTDVEPRWRGIGIRIEDDVVVTKEGCRNLTEGVPKTIADIEALMAD</sequence>
<evidence type="ECO:0000256" key="6">
    <source>
        <dbReference type="ARBA" id="ARBA00022723"/>
    </source>
</evidence>
<dbReference type="Gene3D" id="3.90.230.10">
    <property type="entry name" value="Creatinase/methionine aminopeptidase superfamily"/>
    <property type="match status" value="1"/>
</dbReference>
<feature type="domain" description="Peptidase M24" evidence="11">
    <location>
        <begin position="3"/>
        <end position="71"/>
    </location>
</feature>
<dbReference type="EC" id="3.4.11.9" evidence="4"/>
<organism evidence="12 13">
    <name type="scientific">Marinobacter nauticus</name>
    <name type="common">Marinobacter hydrocarbonoclasticus</name>
    <name type="synonym">Marinobacter aquaeolei</name>
    <dbReference type="NCBI Taxonomy" id="2743"/>
    <lineage>
        <taxon>Bacteria</taxon>
        <taxon>Pseudomonadati</taxon>
        <taxon>Pseudomonadota</taxon>
        <taxon>Gammaproteobacteria</taxon>
        <taxon>Pseudomonadales</taxon>
        <taxon>Marinobacteraceae</taxon>
        <taxon>Marinobacter</taxon>
    </lineage>
</organism>
<evidence type="ECO:0000256" key="3">
    <source>
        <dbReference type="ARBA" id="ARBA00008766"/>
    </source>
</evidence>
<evidence type="ECO:0000256" key="4">
    <source>
        <dbReference type="ARBA" id="ARBA00012574"/>
    </source>
</evidence>
<name>A0A3B8WKC0_MARNT</name>
<evidence type="ECO:0000256" key="9">
    <source>
        <dbReference type="ARBA" id="ARBA00023211"/>
    </source>
</evidence>
<gene>
    <name evidence="12" type="ORF">DCF82_22930</name>
</gene>
<protein>
    <recommendedName>
        <fullName evidence="4">Xaa-Pro aminopeptidase</fullName>
        <ecNumber evidence="4">3.4.11.9</ecNumber>
    </recommendedName>
</protein>
<evidence type="ECO:0000259" key="11">
    <source>
        <dbReference type="Pfam" id="PF00557"/>
    </source>
</evidence>
<reference evidence="12 13" key="1">
    <citation type="journal article" date="2018" name="Nat. Biotechnol.">
        <title>A standardized bacterial taxonomy based on genome phylogeny substantially revises the tree of life.</title>
        <authorList>
            <person name="Parks D.H."/>
            <person name="Chuvochina M."/>
            <person name="Waite D.W."/>
            <person name="Rinke C."/>
            <person name="Skarshewski A."/>
            <person name="Chaumeil P.A."/>
            <person name="Hugenholtz P."/>
        </authorList>
    </citation>
    <scope>NUCLEOTIDE SEQUENCE [LARGE SCALE GENOMIC DNA]</scope>
    <source>
        <strain evidence="12">UBA9049</strain>
    </source>
</reference>
<evidence type="ECO:0000256" key="10">
    <source>
        <dbReference type="RuleBase" id="RU000590"/>
    </source>
</evidence>
<dbReference type="GO" id="GO:0046872">
    <property type="term" value="F:metal ion binding"/>
    <property type="evidence" value="ECO:0007669"/>
    <property type="project" value="UniProtKB-KW"/>
</dbReference>
<evidence type="ECO:0000256" key="5">
    <source>
        <dbReference type="ARBA" id="ARBA00022670"/>
    </source>
</evidence>
<dbReference type="GO" id="GO:0004177">
    <property type="term" value="F:aminopeptidase activity"/>
    <property type="evidence" value="ECO:0007669"/>
    <property type="project" value="UniProtKB-KW"/>
</dbReference>
<evidence type="ECO:0000313" key="12">
    <source>
        <dbReference type="EMBL" id="HAC30631.1"/>
    </source>
</evidence>
<keyword evidence="8" id="KW-0482">Metalloprotease</keyword>
<dbReference type="EMBL" id="DLYI01000311">
    <property type="protein sequence ID" value="HAC30631.1"/>
    <property type="molecule type" value="Genomic_DNA"/>
</dbReference>
<comment type="catalytic activity">
    <reaction evidence="1">
        <text>Release of any N-terminal amino acid, including proline, that is linked to proline, even from a dipeptide or tripeptide.</text>
        <dbReference type="EC" id="3.4.11.9"/>
    </reaction>
</comment>
<dbReference type="Proteomes" id="UP000261325">
    <property type="component" value="Unassembled WGS sequence"/>
</dbReference>
<keyword evidence="5" id="KW-0645">Protease</keyword>